<name>A0A8J4WVT1_CLAMG</name>
<dbReference type="EMBL" id="QNUK01000419">
    <property type="protein sequence ID" value="KAF5893684.1"/>
    <property type="molecule type" value="Genomic_DNA"/>
</dbReference>
<evidence type="ECO:0000313" key="2">
    <source>
        <dbReference type="EMBL" id="KAF5893684.1"/>
    </source>
</evidence>
<feature type="non-terminal residue" evidence="2">
    <location>
        <position position="1"/>
    </location>
</feature>
<protein>
    <submittedName>
        <fullName evidence="2">Uncharacterized protein</fullName>
    </submittedName>
</protein>
<sequence>MAAPVDEPHANGSAPPDRNFEELMRSGQYLTAPGPGRGTLMMVWRCYTCQDKSDRHVGSPFPWMFSCSQKEEEQKQEPRWPDVCLLLDLLNEVPFLSLNALVCCPSWRSLQFAAQFLVQAPDNVNQH</sequence>
<evidence type="ECO:0000313" key="3">
    <source>
        <dbReference type="Proteomes" id="UP000727407"/>
    </source>
</evidence>
<proteinExistence type="predicted"/>
<reference evidence="2" key="1">
    <citation type="submission" date="2020-07" db="EMBL/GenBank/DDBJ databases">
        <title>Clarias magur genome sequencing, assembly and annotation.</title>
        <authorList>
            <person name="Kushwaha B."/>
            <person name="Kumar R."/>
            <person name="Das P."/>
            <person name="Joshi C.G."/>
            <person name="Kumar D."/>
            <person name="Nagpure N.S."/>
            <person name="Pandey M."/>
            <person name="Agarwal S."/>
            <person name="Srivastava S."/>
            <person name="Singh M."/>
            <person name="Sahoo L."/>
            <person name="Jayasankar P."/>
            <person name="Meher P.K."/>
            <person name="Koringa P.G."/>
            <person name="Iquebal M.A."/>
            <person name="Das S.P."/>
            <person name="Bit A."/>
            <person name="Patnaik S."/>
            <person name="Patel N."/>
            <person name="Shah T.M."/>
            <person name="Hinsu A."/>
            <person name="Jena J.K."/>
        </authorList>
    </citation>
    <scope>NUCLEOTIDE SEQUENCE</scope>
    <source>
        <strain evidence="2">CIFAMagur01</strain>
        <tissue evidence="2">Testis</tissue>
    </source>
</reference>
<evidence type="ECO:0000256" key="1">
    <source>
        <dbReference type="SAM" id="MobiDB-lite"/>
    </source>
</evidence>
<dbReference type="Proteomes" id="UP000727407">
    <property type="component" value="Unassembled WGS sequence"/>
</dbReference>
<organism evidence="2 3">
    <name type="scientific">Clarias magur</name>
    <name type="common">Asian catfish</name>
    <name type="synonym">Macropteronotus magur</name>
    <dbReference type="NCBI Taxonomy" id="1594786"/>
    <lineage>
        <taxon>Eukaryota</taxon>
        <taxon>Metazoa</taxon>
        <taxon>Chordata</taxon>
        <taxon>Craniata</taxon>
        <taxon>Vertebrata</taxon>
        <taxon>Euteleostomi</taxon>
        <taxon>Actinopterygii</taxon>
        <taxon>Neopterygii</taxon>
        <taxon>Teleostei</taxon>
        <taxon>Ostariophysi</taxon>
        <taxon>Siluriformes</taxon>
        <taxon>Clariidae</taxon>
        <taxon>Clarias</taxon>
    </lineage>
</organism>
<keyword evidence="3" id="KW-1185">Reference proteome</keyword>
<feature type="region of interest" description="Disordered" evidence="1">
    <location>
        <begin position="1"/>
        <end position="35"/>
    </location>
</feature>
<dbReference type="AlphaFoldDB" id="A0A8J4WVT1"/>
<gene>
    <name evidence="2" type="ORF">DAT39_016610</name>
</gene>
<accession>A0A8J4WVT1</accession>
<comment type="caution">
    <text evidence="2">The sequence shown here is derived from an EMBL/GenBank/DDBJ whole genome shotgun (WGS) entry which is preliminary data.</text>
</comment>